<accession>A0AAE1DCZ1</accession>
<name>A0AAE1DCZ1_9GAST</name>
<proteinExistence type="predicted"/>
<gene>
    <name evidence="1" type="ORF">RRG08_017503</name>
</gene>
<protein>
    <submittedName>
        <fullName evidence="1">Uncharacterized protein</fullName>
    </submittedName>
</protein>
<comment type="caution">
    <text evidence="1">The sequence shown here is derived from an EMBL/GenBank/DDBJ whole genome shotgun (WGS) entry which is preliminary data.</text>
</comment>
<keyword evidence="2" id="KW-1185">Reference proteome</keyword>
<evidence type="ECO:0000313" key="1">
    <source>
        <dbReference type="EMBL" id="KAK3766139.1"/>
    </source>
</evidence>
<evidence type="ECO:0000313" key="2">
    <source>
        <dbReference type="Proteomes" id="UP001283361"/>
    </source>
</evidence>
<dbReference type="EMBL" id="JAWDGP010004257">
    <property type="protein sequence ID" value="KAK3766139.1"/>
    <property type="molecule type" value="Genomic_DNA"/>
</dbReference>
<dbReference type="Proteomes" id="UP001283361">
    <property type="component" value="Unassembled WGS sequence"/>
</dbReference>
<reference evidence="1" key="1">
    <citation type="journal article" date="2023" name="G3 (Bethesda)">
        <title>A reference genome for the long-term kleptoplast-retaining sea slug Elysia crispata morphotype clarki.</title>
        <authorList>
            <person name="Eastman K.E."/>
            <person name="Pendleton A.L."/>
            <person name="Shaikh M.A."/>
            <person name="Suttiyut T."/>
            <person name="Ogas R."/>
            <person name="Tomko P."/>
            <person name="Gavelis G."/>
            <person name="Widhalm J.R."/>
            <person name="Wisecaver J.H."/>
        </authorList>
    </citation>
    <scope>NUCLEOTIDE SEQUENCE</scope>
    <source>
        <strain evidence="1">ECLA1</strain>
    </source>
</reference>
<organism evidence="1 2">
    <name type="scientific">Elysia crispata</name>
    <name type="common">lettuce slug</name>
    <dbReference type="NCBI Taxonomy" id="231223"/>
    <lineage>
        <taxon>Eukaryota</taxon>
        <taxon>Metazoa</taxon>
        <taxon>Spiralia</taxon>
        <taxon>Lophotrochozoa</taxon>
        <taxon>Mollusca</taxon>
        <taxon>Gastropoda</taxon>
        <taxon>Heterobranchia</taxon>
        <taxon>Euthyneura</taxon>
        <taxon>Panpulmonata</taxon>
        <taxon>Sacoglossa</taxon>
        <taxon>Placobranchoidea</taxon>
        <taxon>Plakobranchidae</taxon>
        <taxon>Elysia</taxon>
    </lineage>
</organism>
<dbReference type="AlphaFoldDB" id="A0AAE1DCZ1"/>
<sequence>MGTGNATAISGCPAHARVALWCRPVAEAPLLRDQNEAARLLSCHGVGASASIRVHVGSQTIISRYMISFSGGGPTRDSVGTCGRICGFVGHDEFSFSFLSCLHNK</sequence>